<feature type="domain" description="NAD-dependent epimerase/dehydratase" evidence="2">
    <location>
        <begin position="3"/>
        <end position="217"/>
    </location>
</feature>
<evidence type="ECO:0000256" key="1">
    <source>
        <dbReference type="ARBA" id="ARBA00009353"/>
    </source>
</evidence>
<evidence type="ECO:0000313" key="5">
    <source>
        <dbReference type="Proteomes" id="UP000184462"/>
    </source>
</evidence>
<sequence>MKVLITGATGLVGQELVKQFHAADIMVHYLSTSRDKLENLELYKGFYWNPSTAEIDEKAFEGVTHLINLAGASVAKSWTPSHKRAIINSRINSLDLLHKTLSKLDHQVEHFTSASAIGIYKSDFTVLHDEFSEELGDDFLAQVVKQWEEKAEAIEGLGIDVALVRIGIVLSKSGGALEKIKSPVQNFIGAPLASGLQWQSWIHLKDVAAIFKHVAQQHLVGTYNAVAPNPTTNKKMTQQIAECLSKPLFLPNVPAFVLKLALGERATLVLSSQRVSAERIISTGFEFDFSKLEPALKDVL</sequence>
<keyword evidence="5" id="KW-1185">Reference proteome</keyword>
<dbReference type="AlphaFoldDB" id="A0A1M4X279"/>
<accession>A0A1M4X279</accession>
<dbReference type="STRING" id="1155689.SAMN05444278_10771"/>
<name>A0A1M4X279_9FLAO</name>
<proteinExistence type="inferred from homology"/>
<dbReference type="PANTHER" id="PTHR11092:SF0">
    <property type="entry name" value="EPIMERASE FAMILY PROTEIN SDR39U1"/>
    <property type="match status" value="1"/>
</dbReference>
<dbReference type="Proteomes" id="UP000184462">
    <property type="component" value="Unassembled WGS sequence"/>
</dbReference>
<gene>
    <name evidence="4" type="ORF">SAMN05444278_10771</name>
</gene>
<evidence type="ECO:0008006" key="6">
    <source>
        <dbReference type="Google" id="ProtNLM"/>
    </source>
</evidence>
<dbReference type="InterPro" id="IPR010099">
    <property type="entry name" value="SDR39U1"/>
</dbReference>
<dbReference type="Pfam" id="PF01370">
    <property type="entry name" value="Epimerase"/>
    <property type="match status" value="1"/>
</dbReference>
<feature type="domain" description="DUF1731" evidence="3">
    <location>
        <begin position="253"/>
        <end position="299"/>
    </location>
</feature>
<dbReference type="SUPFAM" id="SSF51735">
    <property type="entry name" value="NAD(P)-binding Rossmann-fold domains"/>
    <property type="match status" value="1"/>
</dbReference>
<dbReference type="Pfam" id="PF08338">
    <property type="entry name" value="DUF1731"/>
    <property type="match status" value="1"/>
</dbReference>
<dbReference type="NCBIfam" id="TIGR01777">
    <property type="entry name" value="yfcH"/>
    <property type="match status" value="1"/>
</dbReference>
<dbReference type="EMBL" id="FQTW01000007">
    <property type="protein sequence ID" value="SHE87576.1"/>
    <property type="molecule type" value="Genomic_DNA"/>
</dbReference>
<dbReference type="OrthoDB" id="9801773at2"/>
<evidence type="ECO:0000259" key="2">
    <source>
        <dbReference type="Pfam" id="PF01370"/>
    </source>
</evidence>
<comment type="similarity">
    <text evidence="1">Belongs to the NAD(P)-dependent epimerase/dehydratase family. SDR39U1 subfamily.</text>
</comment>
<reference evidence="4 5" key="1">
    <citation type="submission" date="2016-11" db="EMBL/GenBank/DDBJ databases">
        <authorList>
            <person name="Jaros S."/>
            <person name="Januszkiewicz K."/>
            <person name="Wedrychowicz H."/>
        </authorList>
    </citation>
    <scope>NUCLEOTIDE SEQUENCE [LARGE SCALE GENOMIC DNA]</scope>
    <source>
        <strain evidence="4 5">DSM 25661</strain>
    </source>
</reference>
<dbReference type="Gene3D" id="3.40.50.720">
    <property type="entry name" value="NAD(P)-binding Rossmann-like Domain"/>
    <property type="match status" value="1"/>
</dbReference>
<dbReference type="InterPro" id="IPR013549">
    <property type="entry name" value="DUF1731"/>
</dbReference>
<evidence type="ECO:0000259" key="3">
    <source>
        <dbReference type="Pfam" id="PF08338"/>
    </source>
</evidence>
<dbReference type="InterPro" id="IPR001509">
    <property type="entry name" value="Epimerase_deHydtase"/>
</dbReference>
<dbReference type="PANTHER" id="PTHR11092">
    <property type="entry name" value="SUGAR NUCLEOTIDE EPIMERASE RELATED"/>
    <property type="match status" value="1"/>
</dbReference>
<organism evidence="4 5">
    <name type="scientific">Psychroflexus salarius</name>
    <dbReference type="NCBI Taxonomy" id="1155689"/>
    <lineage>
        <taxon>Bacteria</taxon>
        <taxon>Pseudomonadati</taxon>
        <taxon>Bacteroidota</taxon>
        <taxon>Flavobacteriia</taxon>
        <taxon>Flavobacteriales</taxon>
        <taxon>Flavobacteriaceae</taxon>
        <taxon>Psychroflexus</taxon>
    </lineage>
</organism>
<protein>
    <recommendedName>
        <fullName evidence="6">TIGR01777 family protein</fullName>
    </recommendedName>
</protein>
<evidence type="ECO:0000313" key="4">
    <source>
        <dbReference type="EMBL" id="SHE87576.1"/>
    </source>
</evidence>
<dbReference type="InterPro" id="IPR036291">
    <property type="entry name" value="NAD(P)-bd_dom_sf"/>
</dbReference>